<gene>
    <name evidence="1" type="ORF">SAMN04487988_111126</name>
</gene>
<dbReference type="AlphaFoldDB" id="A0A1I2W399"/>
<dbReference type="Proteomes" id="UP000199642">
    <property type="component" value="Unassembled WGS sequence"/>
</dbReference>
<proteinExistence type="predicted"/>
<protein>
    <recommendedName>
        <fullName evidence="3">Natural product</fullName>
    </recommendedName>
</protein>
<keyword evidence="2" id="KW-1185">Reference proteome</keyword>
<dbReference type="EMBL" id="FOPC01000011">
    <property type="protein sequence ID" value="SFG95860.1"/>
    <property type="molecule type" value="Genomic_DNA"/>
</dbReference>
<evidence type="ECO:0000313" key="2">
    <source>
        <dbReference type="Proteomes" id="UP000199642"/>
    </source>
</evidence>
<evidence type="ECO:0008006" key="3">
    <source>
        <dbReference type="Google" id="ProtNLM"/>
    </source>
</evidence>
<organism evidence="1 2">
    <name type="scientific">Algoriphagus hitonicola</name>
    <dbReference type="NCBI Taxonomy" id="435880"/>
    <lineage>
        <taxon>Bacteria</taxon>
        <taxon>Pseudomonadati</taxon>
        <taxon>Bacteroidota</taxon>
        <taxon>Cytophagia</taxon>
        <taxon>Cytophagales</taxon>
        <taxon>Cyclobacteriaceae</taxon>
        <taxon>Algoriphagus</taxon>
    </lineage>
</organism>
<evidence type="ECO:0000313" key="1">
    <source>
        <dbReference type="EMBL" id="SFG95860.1"/>
    </source>
</evidence>
<accession>A0A1I2W399</accession>
<reference evidence="2" key="1">
    <citation type="submission" date="2016-10" db="EMBL/GenBank/DDBJ databases">
        <authorList>
            <person name="Varghese N."/>
            <person name="Submissions S."/>
        </authorList>
    </citation>
    <scope>NUCLEOTIDE SEQUENCE [LARGE SCALE GENOMIC DNA]</scope>
    <source>
        <strain evidence="2">DSM 19315</strain>
    </source>
</reference>
<name>A0A1I2W399_9BACT</name>
<sequence length="82" mass="8794">MIIFEKLGFSPEDFLQRSQMSTILGGGGSGSGTCGYLDTTGYPVCNLTREQAEGYANQYGGHWCCDSCSTASYCNEESNAPE</sequence>